<comment type="similarity">
    <text evidence="1">Belongs to the glycosyltransferase 2 family.</text>
</comment>
<evidence type="ECO:0000313" key="4">
    <source>
        <dbReference type="Proteomes" id="UP001165962"/>
    </source>
</evidence>
<dbReference type="Pfam" id="PF00535">
    <property type="entry name" value="Glycos_transf_2"/>
    <property type="match status" value="1"/>
</dbReference>
<accession>A0ABX0JCU0</accession>
<reference evidence="3" key="1">
    <citation type="submission" date="2020-03" db="EMBL/GenBank/DDBJ databases">
        <title>Draft sequencing of Paenibacilllus sp. S3N08.</title>
        <authorList>
            <person name="Kim D.-U."/>
        </authorList>
    </citation>
    <scope>NUCLEOTIDE SEQUENCE</scope>
    <source>
        <strain evidence="3">S3N08</strain>
    </source>
</reference>
<dbReference type="SUPFAM" id="SSF53448">
    <property type="entry name" value="Nucleotide-diphospho-sugar transferases"/>
    <property type="match status" value="1"/>
</dbReference>
<gene>
    <name evidence="3" type="ORF">G9U52_31235</name>
</gene>
<name>A0ABX0JCU0_9BACL</name>
<dbReference type="InterPro" id="IPR001173">
    <property type="entry name" value="Glyco_trans_2-like"/>
</dbReference>
<feature type="domain" description="Glycosyltransferase 2-like" evidence="2">
    <location>
        <begin position="4"/>
        <end position="145"/>
    </location>
</feature>
<dbReference type="InterPro" id="IPR029044">
    <property type="entry name" value="Nucleotide-diphossugar_trans"/>
</dbReference>
<evidence type="ECO:0000313" key="3">
    <source>
        <dbReference type="EMBL" id="NHN34280.1"/>
    </source>
</evidence>
<evidence type="ECO:0000256" key="1">
    <source>
        <dbReference type="ARBA" id="ARBA00006739"/>
    </source>
</evidence>
<dbReference type="Gene3D" id="3.90.550.10">
    <property type="entry name" value="Spore Coat Polysaccharide Biosynthesis Protein SpsA, Chain A"/>
    <property type="match status" value="1"/>
</dbReference>
<dbReference type="Proteomes" id="UP001165962">
    <property type="component" value="Unassembled WGS sequence"/>
</dbReference>
<sequence length="245" mass="29143">MKVSIITICYNSEDTIKDTINSILEQTYANIEYILVDGNSKDNTLSIIKDYEIKFNGRLKWSSEPDKGLYDAMNKGLKVATGEIVGFINSDDFLIDKFVIEDVVNNIIESNADLLYANLYYVQWDNPQNVIRKWITKKIEFRLGWTPPFPTLFIKKNFYDQFQFNIKYKYSADYEFQYRLFEIEKIKSTYLNRFTVRMRVGGVSTNNFKNIWESYKETQDILKEFGEKNTFWLVIRRLFVRLLNN</sequence>
<proteinExistence type="inferred from homology"/>
<dbReference type="PANTHER" id="PTHR22916:SF3">
    <property type="entry name" value="UDP-GLCNAC:BETAGAL BETA-1,3-N-ACETYLGLUCOSAMINYLTRANSFERASE-LIKE PROTEIN 1"/>
    <property type="match status" value="1"/>
</dbReference>
<dbReference type="RefSeq" id="WP_166155063.1">
    <property type="nucleotide sequence ID" value="NZ_JAAOIW010000017.1"/>
</dbReference>
<dbReference type="CDD" id="cd06433">
    <property type="entry name" value="GT_2_WfgS_like"/>
    <property type="match status" value="1"/>
</dbReference>
<evidence type="ECO:0000259" key="2">
    <source>
        <dbReference type="Pfam" id="PF00535"/>
    </source>
</evidence>
<protein>
    <submittedName>
        <fullName evidence="3">Glycosyltransferase</fullName>
    </submittedName>
</protein>
<organism evidence="3 4">
    <name type="scientific">Paenibacillus agricola</name>
    <dbReference type="NCBI Taxonomy" id="2716264"/>
    <lineage>
        <taxon>Bacteria</taxon>
        <taxon>Bacillati</taxon>
        <taxon>Bacillota</taxon>
        <taxon>Bacilli</taxon>
        <taxon>Bacillales</taxon>
        <taxon>Paenibacillaceae</taxon>
        <taxon>Paenibacillus</taxon>
    </lineage>
</organism>
<keyword evidence="4" id="KW-1185">Reference proteome</keyword>
<dbReference type="EMBL" id="JAAOIW010000017">
    <property type="protein sequence ID" value="NHN34280.1"/>
    <property type="molecule type" value="Genomic_DNA"/>
</dbReference>
<comment type="caution">
    <text evidence="3">The sequence shown here is derived from an EMBL/GenBank/DDBJ whole genome shotgun (WGS) entry which is preliminary data.</text>
</comment>
<dbReference type="PANTHER" id="PTHR22916">
    <property type="entry name" value="GLYCOSYLTRANSFERASE"/>
    <property type="match status" value="1"/>
</dbReference>